<name>A0AAV2P0V6_9HYME</name>
<feature type="compositionally biased region" description="Basic and acidic residues" evidence="1">
    <location>
        <begin position="61"/>
        <end position="86"/>
    </location>
</feature>
<sequence length="116" mass="12410">MARRKSTTALALAEVDVDPLNKGGAPIGPSEKSTDARSVPSNPTTTTTSHGRHLSLKRPKRENARQEMERERKKESGKASRVESSRIDLGGEQTPIVHATNHSLKATSVTIASAGL</sequence>
<evidence type="ECO:0000256" key="1">
    <source>
        <dbReference type="SAM" id="MobiDB-lite"/>
    </source>
</evidence>
<evidence type="ECO:0000313" key="3">
    <source>
        <dbReference type="Proteomes" id="UP001497644"/>
    </source>
</evidence>
<proteinExistence type="predicted"/>
<dbReference type="EMBL" id="OZ034829">
    <property type="protein sequence ID" value="CAL1686162.1"/>
    <property type="molecule type" value="Genomic_DNA"/>
</dbReference>
<feature type="compositionally biased region" description="Basic residues" evidence="1">
    <location>
        <begin position="50"/>
        <end position="60"/>
    </location>
</feature>
<keyword evidence="3" id="KW-1185">Reference proteome</keyword>
<gene>
    <name evidence="2" type="ORF">LPLAT_LOCUS11519</name>
</gene>
<evidence type="ECO:0000313" key="2">
    <source>
        <dbReference type="EMBL" id="CAL1686162.1"/>
    </source>
</evidence>
<organism evidence="2 3">
    <name type="scientific">Lasius platythorax</name>
    <dbReference type="NCBI Taxonomy" id="488582"/>
    <lineage>
        <taxon>Eukaryota</taxon>
        <taxon>Metazoa</taxon>
        <taxon>Ecdysozoa</taxon>
        <taxon>Arthropoda</taxon>
        <taxon>Hexapoda</taxon>
        <taxon>Insecta</taxon>
        <taxon>Pterygota</taxon>
        <taxon>Neoptera</taxon>
        <taxon>Endopterygota</taxon>
        <taxon>Hymenoptera</taxon>
        <taxon>Apocrita</taxon>
        <taxon>Aculeata</taxon>
        <taxon>Formicoidea</taxon>
        <taxon>Formicidae</taxon>
        <taxon>Formicinae</taxon>
        <taxon>Lasius</taxon>
        <taxon>Lasius</taxon>
    </lineage>
</organism>
<dbReference type="Proteomes" id="UP001497644">
    <property type="component" value="Chromosome 6"/>
</dbReference>
<dbReference type="AlphaFoldDB" id="A0AAV2P0V6"/>
<reference evidence="2" key="1">
    <citation type="submission" date="2024-04" db="EMBL/GenBank/DDBJ databases">
        <authorList>
            <consortium name="Molecular Ecology Group"/>
        </authorList>
    </citation>
    <scope>NUCLEOTIDE SEQUENCE</scope>
</reference>
<feature type="region of interest" description="Disordered" evidence="1">
    <location>
        <begin position="1"/>
        <end position="95"/>
    </location>
</feature>
<protein>
    <submittedName>
        <fullName evidence="2">Uncharacterized protein</fullName>
    </submittedName>
</protein>
<accession>A0AAV2P0V6</accession>